<evidence type="ECO:0000256" key="3">
    <source>
        <dbReference type="RuleBase" id="RU361235"/>
    </source>
</evidence>
<accession>A0A1I6KBQ5</accession>
<evidence type="ECO:0000313" key="5">
    <source>
        <dbReference type="EMBL" id="SFR88626.1"/>
    </source>
</evidence>
<organism evidence="5 6">
    <name type="scientific">Sphingomonas jatrophae</name>
    <dbReference type="NCBI Taxonomy" id="1166337"/>
    <lineage>
        <taxon>Bacteria</taxon>
        <taxon>Pseudomonadati</taxon>
        <taxon>Pseudomonadota</taxon>
        <taxon>Alphaproteobacteria</taxon>
        <taxon>Sphingomonadales</taxon>
        <taxon>Sphingomonadaceae</taxon>
        <taxon>Sphingomonas</taxon>
    </lineage>
</organism>
<dbReference type="RefSeq" id="WP_165611234.1">
    <property type="nucleotide sequence ID" value="NZ_FOZG01000001.1"/>
</dbReference>
<dbReference type="SUPFAM" id="SSF53474">
    <property type="entry name" value="alpha/beta-Hydrolases"/>
    <property type="match status" value="1"/>
</dbReference>
<gene>
    <name evidence="5" type="ORF">SAMN05192580_1544</name>
</gene>
<keyword evidence="6" id="KW-1185">Reference proteome</keyword>
<dbReference type="InterPro" id="IPR002018">
    <property type="entry name" value="CarbesteraseB"/>
</dbReference>
<evidence type="ECO:0000313" key="6">
    <source>
        <dbReference type="Proteomes" id="UP000198824"/>
    </source>
</evidence>
<evidence type="ECO:0000256" key="1">
    <source>
        <dbReference type="ARBA" id="ARBA00005964"/>
    </source>
</evidence>
<protein>
    <recommendedName>
        <fullName evidence="3">Carboxylic ester hydrolase</fullName>
        <ecNumber evidence="3">3.1.1.-</ecNumber>
    </recommendedName>
</protein>
<proteinExistence type="inferred from homology"/>
<dbReference type="InterPro" id="IPR029058">
    <property type="entry name" value="AB_hydrolase_fold"/>
</dbReference>
<dbReference type="EC" id="3.1.1.-" evidence="3"/>
<feature type="domain" description="Carboxylesterase type B" evidence="4">
    <location>
        <begin position="31"/>
        <end position="491"/>
    </location>
</feature>
<dbReference type="PROSITE" id="PS51257">
    <property type="entry name" value="PROKAR_LIPOPROTEIN"/>
    <property type="match status" value="1"/>
</dbReference>
<comment type="similarity">
    <text evidence="1 3">Belongs to the type-B carboxylesterase/lipase family.</text>
</comment>
<dbReference type="Gene3D" id="3.40.50.1820">
    <property type="entry name" value="alpha/beta hydrolase"/>
    <property type="match status" value="1"/>
</dbReference>
<evidence type="ECO:0000259" key="4">
    <source>
        <dbReference type="Pfam" id="PF00135"/>
    </source>
</evidence>
<sequence length="502" mass="52665">MIERRDFILGGLSAAACAARGQAAGIGGGDRPRVVTPSGPVIGRRADGLAVFKGIPFARPPVGPLRFRPPEPPVPWRSPLDAAAFGPIPWQPRIPMVDVPGTMAEDCLTLNVWAPVAKGPHPVVFSIYGGGNFLGAASQPGYDGAAFAKAGLLFVSCNYRLGAFGFAEFGTIDPAFAGSSLNGLLDIEAALRWVQGNIDAFGGDPERVTLLGLSAGAKNQATLAAMPSARGLFRRVTILSGGGETVDRTAAPGAAAARVLMDAAGVRDMAALVTLPAEQIVAAQGKAMAAAERGFPFRPVVDGRLLPMAPIDAARAGRMAGLEMVVGTTRDEAALAYPPALAATRAFVASQLAHLPLERMQALEARYAATFPALPLAERRIRQLTAEEYWIPALRLAEAHAASGGRTWMVRFDVPAAAGPFAGMAPHGSDSAFVYGGGADPLAARTHAMWADWARTGRPALDGGPAWPRYDLRTRETLILDAAPHIERDPRGDERTLWDGLL</sequence>
<dbReference type="EMBL" id="FOZG01000001">
    <property type="protein sequence ID" value="SFR88626.1"/>
    <property type="molecule type" value="Genomic_DNA"/>
</dbReference>
<dbReference type="InterPro" id="IPR019819">
    <property type="entry name" value="Carboxylesterase_B_CS"/>
</dbReference>
<keyword evidence="2 3" id="KW-0378">Hydrolase</keyword>
<dbReference type="PROSITE" id="PS00941">
    <property type="entry name" value="CARBOXYLESTERASE_B_2"/>
    <property type="match status" value="1"/>
</dbReference>
<dbReference type="Proteomes" id="UP000198824">
    <property type="component" value="Unassembled WGS sequence"/>
</dbReference>
<dbReference type="GO" id="GO:0016787">
    <property type="term" value="F:hydrolase activity"/>
    <property type="evidence" value="ECO:0007669"/>
    <property type="project" value="UniProtKB-KW"/>
</dbReference>
<dbReference type="PROSITE" id="PS00122">
    <property type="entry name" value="CARBOXYLESTERASE_B_1"/>
    <property type="match status" value="1"/>
</dbReference>
<dbReference type="STRING" id="1166337.SAMN05192580_1544"/>
<reference evidence="5 6" key="1">
    <citation type="submission" date="2016-10" db="EMBL/GenBank/DDBJ databases">
        <authorList>
            <person name="de Groot N.N."/>
        </authorList>
    </citation>
    <scope>NUCLEOTIDE SEQUENCE [LARGE SCALE GENOMIC DNA]</scope>
    <source>
        <strain evidence="5 6">S5-249</strain>
    </source>
</reference>
<dbReference type="InterPro" id="IPR050309">
    <property type="entry name" value="Type-B_Carboxylest/Lipase"/>
</dbReference>
<dbReference type="PANTHER" id="PTHR11559">
    <property type="entry name" value="CARBOXYLESTERASE"/>
    <property type="match status" value="1"/>
</dbReference>
<dbReference type="InterPro" id="IPR019826">
    <property type="entry name" value="Carboxylesterase_B_AS"/>
</dbReference>
<name>A0A1I6KBQ5_9SPHN</name>
<dbReference type="AlphaFoldDB" id="A0A1I6KBQ5"/>
<evidence type="ECO:0000256" key="2">
    <source>
        <dbReference type="ARBA" id="ARBA00022801"/>
    </source>
</evidence>
<dbReference type="Pfam" id="PF00135">
    <property type="entry name" value="COesterase"/>
    <property type="match status" value="1"/>
</dbReference>